<protein>
    <recommendedName>
        <fullName evidence="4">Tetratricopeptide repeat protein</fullName>
    </recommendedName>
</protein>
<feature type="compositionally biased region" description="Polar residues" evidence="1">
    <location>
        <begin position="176"/>
        <end position="196"/>
    </location>
</feature>
<evidence type="ECO:0008006" key="4">
    <source>
        <dbReference type="Google" id="ProtNLM"/>
    </source>
</evidence>
<feature type="region of interest" description="Disordered" evidence="1">
    <location>
        <begin position="176"/>
        <end position="214"/>
    </location>
</feature>
<proteinExistence type="predicted"/>
<dbReference type="Proteomes" id="UP001062263">
    <property type="component" value="Chromosome"/>
</dbReference>
<evidence type="ECO:0000256" key="1">
    <source>
        <dbReference type="SAM" id="MobiDB-lite"/>
    </source>
</evidence>
<name>A0ABN6QG91_9BACT</name>
<keyword evidence="3" id="KW-1185">Reference proteome</keyword>
<accession>A0ABN6QG91</accession>
<dbReference type="SUPFAM" id="SSF48452">
    <property type="entry name" value="TPR-like"/>
    <property type="match status" value="1"/>
</dbReference>
<feature type="compositionally biased region" description="Polar residues" evidence="1">
    <location>
        <begin position="29"/>
        <end position="38"/>
    </location>
</feature>
<evidence type="ECO:0000313" key="3">
    <source>
        <dbReference type="Proteomes" id="UP001062263"/>
    </source>
</evidence>
<evidence type="ECO:0000313" key="2">
    <source>
        <dbReference type="EMBL" id="BDL43559.1"/>
    </source>
</evidence>
<feature type="region of interest" description="Disordered" evidence="1">
    <location>
        <begin position="1"/>
        <end position="50"/>
    </location>
</feature>
<organism evidence="2 3">
    <name type="scientific">Akkermansia biwaensis</name>
    <dbReference type="NCBI Taxonomy" id="2946555"/>
    <lineage>
        <taxon>Bacteria</taxon>
        <taxon>Pseudomonadati</taxon>
        <taxon>Verrucomicrobiota</taxon>
        <taxon>Verrucomicrobiia</taxon>
        <taxon>Verrucomicrobiales</taxon>
        <taxon>Akkermansiaceae</taxon>
        <taxon>Akkermansia</taxon>
    </lineage>
</organism>
<reference evidence="2" key="1">
    <citation type="submission" date="2022-06" db="EMBL/GenBank/DDBJ databases">
        <title>Akkermansia biwalacus sp. nov., an anaerobic mucin-degrading bacterium isolated from human intestine.</title>
        <authorList>
            <person name="Kobayashi Y."/>
            <person name="Inoue S."/>
            <person name="Kawahara T."/>
            <person name="Kohda N."/>
        </authorList>
    </citation>
    <scope>NUCLEOTIDE SEQUENCE</scope>
    <source>
        <strain evidence="2">WON2089</strain>
    </source>
</reference>
<sequence length="619" mass="69330">MGQMMYNPPATGGTPAPASPQPANPSGSIQPNAYQPGSQGDAKSLYGNELPFLNPQDGTVTINGQTLNMGSFREIEARFNKYLSQPEENTEDAREYQKIFNKIHDVLSMRKERLAADNVLRQVVDLLTAASSNPLDGGVSDALCQAIYTAWQAKTNGKNKGKMMDAMEREIRTNTQKMSLMESGVTTSSGSASNQKGGKKGNSDSNPARDNPRYKYLEKRVVEMQARKLKLETEQVLTVTEAKIVFQSTLVQLFAQRRFDHVSIGCGVYSRLFNDGDTKLRLEKGSDAAKMFGGTLGVPPTVSVLDNLSRELARDSDRHMKAVNNLVDSHHYVDALERLNEALLIGEFMAPVSTFPYEKKQKLYAFKRDVEKLFELMNGKDYEEALTLVEDLKKTSRDFSTGRAESAISAAVFASDAYIAQGQEALAKGDRAKLEECLKKAIEIWPKNPRLLPLRNAMMAAGQQSHALEDFKRFHKNKNYRRIFDNQHEFAVLVKDDPELQAQFVDDLAKMAVIERALGAARQREAMQDVYGAWEELQQLRLRDQELFVNDQELNSQYLDLTTKASRLVKLLDDAENARNAKEVGSALGKYMEAKKLYLHSRFAKEGIESLLDEVLPLK</sequence>
<dbReference type="InterPro" id="IPR011990">
    <property type="entry name" value="TPR-like_helical_dom_sf"/>
</dbReference>
<gene>
    <name evidence="2" type="ORF">Abiwalacus_11330</name>
</gene>
<dbReference type="EMBL" id="AP025943">
    <property type="protein sequence ID" value="BDL43559.1"/>
    <property type="molecule type" value="Genomic_DNA"/>
</dbReference>